<feature type="domain" description="Bacterial Ig-like" evidence="2">
    <location>
        <begin position="915"/>
        <end position="991"/>
    </location>
</feature>
<dbReference type="InterPro" id="IPR013783">
    <property type="entry name" value="Ig-like_fold"/>
</dbReference>
<evidence type="ECO:0000256" key="1">
    <source>
        <dbReference type="SAM" id="MobiDB-lite"/>
    </source>
</evidence>
<dbReference type="Proteomes" id="UP001166251">
    <property type="component" value="Unassembled WGS sequence"/>
</dbReference>
<dbReference type="NCBIfam" id="NF033510">
    <property type="entry name" value="Ca_tandemer"/>
    <property type="match status" value="9"/>
</dbReference>
<feature type="domain" description="Bacterial Ig-like" evidence="2">
    <location>
        <begin position="559"/>
        <end position="635"/>
    </location>
</feature>
<comment type="caution">
    <text evidence="3">The sequence shown here is derived from an EMBL/GenBank/DDBJ whole genome shotgun (WGS) entry which is preliminary data.</text>
</comment>
<feature type="domain" description="Bacterial Ig-like" evidence="2">
    <location>
        <begin position="470"/>
        <end position="546"/>
    </location>
</feature>
<gene>
    <name evidence="3" type="ORF">K0504_14720</name>
</gene>
<dbReference type="InterPro" id="IPR047777">
    <property type="entry name" value="LapA-like_RM"/>
</dbReference>
<dbReference type="Pfam" id="PF19077">
    <property type="entry name" value="Big_13"/>
    <property type="match status" value="9"/>
</dbReference>
<evidence type="ECO:0000313" key="3">
    <source>
        <dbReference type="EMBL" id="MBW8192288.1"/>
    </source>
</evidence>
<feature type="domain" description="Bacterial Ig-like" evidence="2">
    <location>
        <begin position="381"/>
        <end position="457"/>
    </location>
</feature>
<keyword evidence="4" id="KW-1185">Reference proteome</keyword>
<dbReference type="EMBL" id="JAHZSS010000021">
    <property type="protein sequence ID" value="MBW8192288.1"/>
    <property type="molecule type" value="Genomic_DNA"/>
</dbReference>
<feature type="domain" description="Bacterial Ig-like" evidence="2">
    <location>
        <begin position="826"/>
        <end position="902"/>
    </location>
</feature>
<evidence type="ECO:0000313" key="4">
    <source>
        <dbReference type="Proteomes" id="UP001166251"/>
    </source>
</evidence>
<feature type="domain" description="Bacterial Ig-like" evidence="2">
    <location>
        <begin position="737"/>
        <end position="813"/>
    </location>
</feature>
<dbReference type="RefSeq" id="WP_220104915.1">
    <property type="nucleotide sequence ID" value="NZ_JAHZSS010000021.1"/>
</dbReference>
<dbReference type="PROSITE" id="PS00018">
    <property type="entry name" value="EF_HAND_1"/>
    <property type="match status" value="3"/>
</dbReference>
<feature type="region of interest" description="Disordered" evidence="1">
    <location>
        <begin position="464"/>
        <end position="483"/>
    </location>
</feature>
<dbReference type="Gene3D" id="2.60.40.10">
    <property type="entry name" value="Immunoglobulins"/>
    <property type="match status" value="12"/>
</dbReference>
<feature type="region of interest" description="Disordered" evidence="1">
    <location>
        <begin position="909"/>
        <end position="929"/>
    </location>
</feature>
<dbReference type="InterPro" id="IPR044016">
    <property type="entry name" value="Big_13"/>
</dbReference>
<dbReference type="NCBIfam" id="NF033682">
    <property type="entry name" value="retention_LapA"/>
    <property type="match status" value="1"/>
</dbReference>
<sequence length="1368" mass="139484">MNDQLSTIDVTQAVDVTAVQGQALILLPNGDQLPVRPGEPIPSDASLTLEPGATIQLKTADGRLIQLQGPLSAALASLATPDADSAEINTDLSGLIANDDEETLADIEAIQQALLEGADPTVDLPAAAAGAGQSGGLNPPENIARTANEQEISSGLDTEIPDVVAPTLLDFSDGNPEESEQTNPTISIDGAEVNYDESTSVVISGVATDIEEGAVLDVVLTDADGNTVTGAGVVAEDGSFVIVISDIDDLNEGPVTVTVTGTNEAGDSASASDDVVYDLLPTVTINAATPGEDTTPTFSGTSSNTEGNLTLTVNGIDYAVTPDSDGNWEFTLPDDAALEDGEYTATITGSDAQGNDAPEDAVEFEVDQLPTVSINAATLGEDTTPTFSGTSTNTEGNLTLTVNGIDYAVTPDSDGNWEFTLPDDAALEDGEYTATITGSDAQGNDAPEDAVEFEVDQLPTVSINAATPGEDTTPTFSGTSTNTEGNLTLTVNGVDYAVTPDSDGNWEFTLPDDAALEDGEYTATITGSDAQGNDAPEDAVEFEVDQLPTVSINAATPGEDTTPTFSGTSSNTEGNLTLTVNGIDYAVTPDSDGNWEFTLPDDAALDDGEYTATITGSDAQGNDAPEDAVEFEVDQLPTVSINAATPGEDTTPTFSGTSSNTEGNLTLTVNGIDYAITPDSDGNWEFTLPDDAALEDGEYTATITGSDAQGNDAPDASTNFEVDQLPTVSINAATPGEDTTPTFSGMSSNTEGNLTLTVNGIDYAVTPDSDGNWEFTLPDDAALEDGEYTATITGSDAQGNDAPDASTNFEVDQLPTVSINAATPGEDTTPTFSGTSANTEGNLTLTVNGIDYAVTPDSAGNWEFTLPDDAALEDGEYTATITGSDAQGNDAPDASTNFEVDQLPTVSINAATPGEDTTPTFSGTSSNTEGNLTLTVNGIDYAITPDSDGNWEFTLPDDAALEDGEYTATITGSDAQGNDAPDASTNFEVDQLPTVSINAATPGEDTTPTFSGTSANTEGNLTLTVNGIDYAVTPDSAGNWEFTLPDDAALEDGEYTATITGSDAQGNDAPEDTTGFVVNSSPPVDDTAPSAPTVQITEDADNDGEISDAELSGTVGVTVTLPDDAVAGDTLTVTGQTPITLTSSHISDGELTFEYDAPAAGDTITVEATVTDQADNESAAGSDSALVVEAPVVTPPVDDTAPSAPTVQITEDANNDGEISDAELNGTVGVTVTLPDDAVAGDTLTVTGQTPITLTSSHISDGELTFEYDAPAAGDTITVEATVTDQADNESAAGSDSALLVEAPVVTPPVDDTAPSAPTVVITEDADNDGEISDAELSGTVGVTVTLPDDAVAGDTLTVTGQTPITLT</sequence>
<feature type="non-terminal residue" evidence="3">
    <location>
        <position position="1368"/>
    </location>
</feature>
<name>A0ABS7EIW5_9GAMM</name>
<dbReference type="InterPro" id="IPR018247">
    <property type="entry name" value="EF_Hand_1_Ca_BS"/>
</dbReference>
<feature type="region of interest" description="Disordered" evidence="1">
    <location>
        <begin position="287"/>
        <end position="306"/>
    </location>
</feature>
<feature type="region of interest" description="Disordered" evidence="1">
    <location>
        <begin position="642"/>
        <end position="662"/>
    </location>
</feature>
<feature type="domain" description="Bacterial Ig-like" evidence="2">
    <location>
        <begin position="648"/>
        <end position="724"/>
    </location>
</feature>
<protein>
    <submittedName>
        <fullName evidence="3">Retention module-containing protein</fullName>
    </submittedName>
</protein>
<organism evidence="3 4">
    <name type="scientific">Neiella holothuriorum</name>
    <dbReference type="NCBI Taxonomy" id="2870530"/>
    <lineage>
        <taxon>Bacteria</taxon>
        <taxon>Pseudomonadati</taxon>
        <taxon>Pseudomonadota</taxon>
        <taxon>Gammaproteobacteria</taxon>
        <taxon>Alteromonadales</taxon>
        <taxon>Echinimonadaceae</taxon>
        <taxon>Neiella</taxon>
    </lineage>
</organism>
<proteinExistence type="predicted"/>
<reference evidence="3" key="1">
    <citation type="submission" date="2021-07" db="EMBL/GenBank/DDBJ databases">
        <title>Neiella marina sp. nov., isolated from the intestinal content of sea cucumber Apostichopus japonicus.</title>
        <authorList>
            <person name="Bai X."/>
        </authorList>
    </citation>
    <scope>NUCLEOTIDE SEQUENCE</scope>
    <source>
        <strain evidence="3">126</strain>
    </source>
</reference>
<feature type="region of interest" description="Disordered" evidence="1">
    <location>
        <begin position="553"/>
        <end position="573"/>
    </location>
</feature>
<feature type="domain" description="Bacterial Ig-like" evidence="2">
    <location>
        <begin position="1004"/>
        <end position="1078"/>
    </location>
</feature>
<accession>A0ABS7EIW5</accession>
<feature type="compositionally biased region" description="Low complexity" evidence="1">
    <location>
        <begin position="472"/>
        <end position="483"/>
    </location>
</feature>
<evidence type="ECO:0000259" key="2">
    <source>
        <dbReference type="Pfam" id="PF19077"/>
    </source>
</evidence>
<feature type="domain" description="Bacterial Ig-like" evidence="2">
    <location>
        <begin position="292"/>
        <end position="368"/>
    </location>
</feature>